<dbReference type="GO" id="GO:0003940">
    <property type="term" value="F:L-iduronidase activity"/>
    <property type="evidence" value="ECO:0007669"/>
    <property type="project" value="TreeGrafter"/>
</dbReference>
<protein>
    <recommendedName>
        <fullName evidence="4">Glycosyl hydrolases family 39 N-terminal catalytic domain-containing protein</fullName>
    </recommendedName>
</protein>
<keyword evidence="6" id="KW-1185">Reference proteome</keyword>
<dbReference type="InterPro" id="IPR051923">
    <property type="entry name" value="Glycosyl_Hydrolase_39"/>
</dbReference>
<dbReference type="PANTHER" id="PTHR12631:SF8">
    <property type="entry name" value="ALPHA-L-IDURONIDASE"/>
    <property type="match status" value="1"/>
</dbReference>
<proteinExistence type="predicted"/>
<evidence type="ECO:0000256" key="3">
    <source>
        <dbReference type="SAM" id="SignalP"/>
    </source>
</evidence>
<dbReference type="EMBL" id="JBBHLL010000731">
    <property type="protein sequence ID" value="KAK7798104.1"/>
    <property type="molecule type" value="Genomic_DNA"/>
</dbReference>
<reference evidence="5 6" key="1">
    <citation type="journal article" date="2023" name="bioRxiv">
        <title>Conserved and derived expression patterns and positive selection on dental genes reveal complex evolutionary context of ever-growing rodent molars.</title>
        <authorList>
            <person name="Calamari Z.T."/>
            <person name="Song A."/>
            <person name="Cohen E."/>
            <person name="Akter M."/>
            <person name="Roy R.D."/>
            <person name="Hallikas O."/>
            <person name="Christensen M.M."/>
            <person name="Li P."/>
            <person name="Marangoni P."/>
            <person name="Jernvall J."/>
            <person name="Klein O.D."/>
        </authorList>
    </citation>
    <scope>NUCLEOTIDE SEQUENCE [LARGE SCALE GENOMIC DNA]</scope>
    <source>
        <strain evidence="5">V071</strain>
    </source>
</reference>
<dbReference type="InterPro" id="IPR049166">
    <property type="entry name" value="GH39_cat"/>
</dbReference>
<dbReference type="Gene3D" id="3.20.20.80">
    <property type="entry name" value="Glycosidases"/>
    <property type="match status" value="1"/>
</dbReference>
<evidence type="ECO:0000313" key="6">
    <source>
        <dbReference type="Proteomes" id="UP001488838"/>
    </source>
</evidence>
<keyword evidence="1" id="KW-0378">Hydrolase</keyword>
<feature type="chain" id="PRO_5043653961" description="Glycosyl hydrolases family 39 N-terminal catalytic domain-containing protein" evidence="3">
    <location>
        <begin position="26"/>
        <end position="148"/>
    </location>
</feature>
<feature type="domain" description="Glycosyl hydrolases family 39 N-terminal catalytic" evidence="4">
    <location>
        <begin position="29"/>
        <end position="101"/>
    </location>
</feature>
<accession>A0AAW0H8J9</accession>
<keyword evidence="2" id="KW-0326">Glycosidase</keyword>
<feature type="signal peptide" evidence="3">
    <location>
        <begin position="1"/>
        <end position="25"/>
    </location>
</feature>
<name>A0AAW0H8J9_MYOGA</name>
<gene>
    <name evidence="5" type="ORF">U0070_011695</name>
</gene>
<evidence type="ECO:0000313" key="5">
    <source>
        <dbReference type="EMBL" id="KAK7798104.1"/>
    </source>
</evidence>
<evidence type="ECO:0000256" key="1">
    <source>
        <dbReference type="ARBA" id="ARBA00022801"/>
    </source>
</evidence>
<dbReference type="Proteomes" id="UP001488838">
    <property type="component" value="Unassembled WGS sequence"/>
</dbReference>
<evidence type="ECO:0000256" key="2">
    <source>
        <dbReference type="ARBA" id="ARBA00023295"/>
    </source>
</evidence>
<organism evidence="5 6">
    <name type="scientific">Myodes glareolus</name>
    <name type="common">Bank vole</name>
    <name type="synonym">Clethrionomys glareolus</name>
    <dbReference type="NCBI Taxonomy" id="447135"/>
    <lineage>
        <taxon>Eukaryota</taxon>
        <taxon>Metazoa</taxon>
        <taxon>Chordata</taxon>
        <taxon>Craniata</taxon>
        <taxon>Vertebrata</taxon>
        <taxon>Euteleostomi</taxon>
        <taxon>Mammalia</taxon>
        <taxon>Eutheria</taxon>
        <taxon>Euarchontoglires</taxon>
        <taxon>Glires</taxon>
        <taxon>Rodentia</taxon>
        <taxon>Myomorpha</taxon>
        <taxon>Muroidea</taxon>
        <taxon>Cricetidae</taxon>
        <taxon>Arvicolinae</taxon>
        <taxon>Myodes</taxon>
    </lineage>
</organism>
<dbReference type="PANTHER" id="PTHR12631">
    <property type="entry name" value="ALPHA-L-IDURONIDASE"/>
    <property type="match status" value="1"/>
</dbReference>
<evidence type="ECO:0000259" key="4">
    <source>
        <dbReference type="Pfam" id="PF01229"/>
    </source>
</evidence>
<comment type="caution">
    <text evidence="5">The sequence shown here is derived from an EMBL/GenBank/DDBJ whole genome shotgun (WGS) entry which is preliminary data.</text>
</comment>
<dbReference type="Pfam" id="PF01229">
    <property type="entry name" value="Glyco_hydro_39"/>
    <property type="match status" value="1"/>
</dbReference>
<dbReference type="AlphaFoldDB" id="A0AAW0H8J9"/>
<sequence length="148" mass="16836">MRPRRPASAKLAFLAVFLVAPLTLAETPYLVRVDAARPLRPLLPFWRSTGFCPPLPHDQADRFDLSWDQQLNLAYIGAVPHSGIEQVRIHWLLDLITARRGGEGLFGYACAKVSVPDFVPYMAMLYKLDKYKLDRDIVPEGQSHHLRQ</sequence>
<keyword evidence="3" id="KW-0732">Signal</keyword>